<evidence type="ECO:0000259" key="1">
    <source>
        <dbReference type="Pfam" id="PF08937"/>
    </source>
</evidence>
<sequence>MSRRVFFSFHYQRDVWRINQIRSIPNITGCAAAGFRDASLWEDAKKKGDANIKRMIDNALYNTSVTVVFIGNQTANRKYVNYEIEQSIARGNGVVGIQIHHLSNHYGQSDQPGATPKLILEHGFKVYKYFNYKMLADRIEEAAEIAKARKIKKNLRSLGLLSQKLPLTARAMYRRND</sequence>
<gene>
    <name evidence="2" type="ORF">FEV09_04170</name>
</gene>
<dbReference type="Pfam" id="PF08937">
    <property type="entry name" value="ThsB_TIR"/>
    <property type="match status" value="1"/>
</dbReference>
<organism evidence="2 3">
    <name type="scientific">Pseudanabaena catenata USMAC16</name>
    <dbReference type="NCBI Taxonomy" id="1855837"/>
    <lineage>
        <taxon>Bacteria</taxon>
        <taxon>Bacillati</taxon>
        <taxon>Cyanobacteriota</taxon>
        <taxon>Cyanophyceae</taxon>
        <taxon>Pseudanabaenales</taxon>
        <taxon>Pseudanabaenaceae</taxon>
        <taxon>Pseudanabaena</taxon>
    </lineage>
</organism>
<dbReference type="Proteomes" id="UP001152872">
    <property type="component" value="Unassembled WGS sequence"/>
</dbReference>
<dbReference type="RefSeq" id="WP_009625797.1">
    <property type="nucleotide sequence ID" value="NZ_VBTY01000021.1"/>
</dbReference>
<dbReference type="EMBL" id="VBTY01000021">
    <property type="protein sequence ID" value="MDG3493746.1"/>
    <property type="molecule type" value="Genomic_DNA"/>
</dbReference>
<keyword evidence="3" id="KW-1185">Reference proteome</keyword>
<evidence type="ECO:0000313" key="3">
    <source>
        <dbReference type="Proteomes" id="UP001152872"/>
    </source>
</evidence>
<name>A0A9X4M4V0_9CYAN</name>
<dbReference type="AlphaFoldDB" id="A0A9X4M4V0"/>
<proteinExistence type="predicted"/>
<dbReference type="SUPFAM" id="SSF52206">
    <property type="entry name" value="Hypothetical protein MTH538"/>
    <property type="match status" value="1"/>
</dbReference>
<dbReference type="Gene3D" id="3.40.50.11200">
    <property type="match status" value="1"/>
</dbReference>
<dbReference type="InterPro" id="IPR015032">
    <property type="entry name" value="ThsB__TIR-like_domain"/>
</dbReference>
<reference evidence="2" key="1">
    <citation type="submission" date="2019-05" db="EMBL/GenBank/DDBJ databases">
        <title>Whole genome sequencing of Pseudanabaena catenata USMAC16.</title>
        <authorList>
            <person name="Khan Z."/>
            <person name="Omar W.M."/>
            <person name="Convey P."/>
            <person name="Merican F."/>
            <person name="Najimudin N."/>
        </authorList>
    </citation>
    <scope>NUCLEOTIDE SEQUENCE</scope>
    <source>
        <strain evidence="2">USMAC16</strain>
    </source>
</reference>
<evidence type="ECO:0000313" key="2">
    <source>
        <dbReference type="EMBL" id="MDG3493746.1"/>
    </source>
</evidence>
<comment type="caution">
    <text evidence="2">The sequence shown here is derived from an EMBL/GenBank/DDBJ whole genome shotgun (WGS) entry which is preliminary data.</text>
</comment>
<feature type="domain" description="Thoeris protein ThsB TIR-like" evidence="1">
    <location>
        <begin position="6"/>
        <end position="102"/>
    </location>
</feature>
<protein>
    <submittedName>
        <fullName evidence="2">TIR domain-containing protein</fullName>
    </submittedName>
</protein>
<accession>A0A9X4M4V0</accession>
<dbReference type="InterPro" id="IPR036490">
    <property type="entry name" value="ThsB_TIR-like_sf"/>
</dbReference>